<dbReference type="OMA" id="VCLCNSW"/>
<feature type="transmembrane region" description="Helical" evidence="9">
    <location>
        <begin position="120"/>
        <end position="138"/>
    </location>
</feature>
<dbReference type="InterPro" id="IPR017452">
    <property type="entry name" value="GPCR_Rhodpsn_7TM"/>
</dbReference>
<evidence type="ECO:0000313" key="11">
    <source>
        <dbReference type="EnsemblMetazoa" id="XP_038078819.1"/>
    </source>
</evidence>
<dbReference type="OrthoDB" id="6503655at2759"/>
<keyword evidence="3 9" id="KW-0812">Transmembrane</keyword>
<comment type="subcellular location">
    <subcellularLocation>
        <location evidence="1">Cell membrane</location>
        <topology evidence="1">Multi-pass membrane protein</topology>
    </subcellularLocation>
</comment>
<feature type="transmembrane region" description="Helical" evidence="9">
    <location>
        <begin position="215"/>
        <end position="234"/>
    </location>
</feature>
<evidence type="ECO:0000256" key="1">
    <source>
        <dbReference type="ARBA" id="ARBA00004651"/>
    </source>
</evidence>
<keyword evidence="8" id="KW-0807">Transducer</keyword>
<reference evidence="11" key="1">
    <citation type="submission" date="2022-11" db="UniProtKB">
        <authorList>
            <consortium name="EnsemblMetazoa"/>
        </authorList>
    </citation>
    <scope>IDENTIFICATION</scope>
</reference>
<protein>
    <recommendedName>
        <fullName evidence="10">G-protein coupled receptors family 1 profile domain-containing protein</fullName>
    </recommendedName>
</protein>
<dbReference type="SUPFAM" id="SSF81321">
    <property type="entry name" value="Family A G protein-coupled receptor-like"/>
    <property type="match status" value="1"/>
</dbReference>
<dbReference type="EnsemblMetazoa" id="XM_038222891.1">
    <property type="protein sequence ID" value="XP_038078819.1"/>
    <property type="gene ID" value="LOC119746098"/>
</dbReference>
<organism evidence="11 12">
    <name type="scientific">Patiria miniata</name>
    <name type="common">Bat star</name>
    <name type="synonym">Asterina miniata</name>
    <dbReference type="NCBI Taxonomy" id="46514"/>
    <lineage>
        <taxon>Eukaryota</taxon>
        <taxon>Metazoa</taxon>
        <taxon>Echinodermata</taxon>
        <taxon>Eleutherozoa</taxon>
        <taxon>Asterozoa</taxon>
        <taxon>Asteroidea</taxon>
        <taxon>Valvatacea</taxon>
        <taxon>Valvatida</taxon>
        <taxon>Asterinidae</taxon>
        <taxon>Patiria</taxon>
    </lineage>
</organism>
<dbReference type="RefSeq" id="XP_038078819.1">
    <property type="nucleotide sequence ID" value="XM_038222891.1"/>
</dbReference>
<sequence>MASALNSTELVLRNGSGCITDATPSSDDYLDSENTYNSFQTALRTSFIVVNCLMVIIGNIFSLTVIRFVDSPRFPPSSKAFLCNVIVWDLAYGGISVLYVPPAALNYWPYGHFLCEATGIVMMSINVCCVNAAILITVDRLLAVLYPLRHPILISTKRALVIIGMAVLFALSASTAIYANSGDVAYSNDAVLCNVIWSCVSPANLFRLIVSNGCLLFLPVVVLIGCYTKLYLVARKHAKRLAKLRNNASAFSGGTVPNSRALRMCLLITVTFCIAWTPYSVVSTLNYVTKEVSHPLVEFITSWVCLCNSWWDVIIYFFMAQEFRKTARKLLCRRRL</sequence>
<dbReference type="InterPro" id="IPR000276">
    <property type="entry name" value="GPCR_Rhodpsn"/>
</dbReference>
<dbReference type="PROSITE" id="PS50262">
    <property type="entry name" value="G_PROTEIN_RECEP_F1_2"/>
    <property type="match status" value="1"/>
</dbReference>
<keyword evidence="2" id="KW-1003">Cell membrane</keyword>
<keyword evidence="5" id="KW-0297">G-protein coupled receptor</keyword>
<keyword evidence="12" id="KW-1185">Reference proteome</keyword>
<dbReference type="InterPro" id="IPR050569">
    <property type="entry name" value="TAAR"/>
</dbReference>
<dbReference type="AlphaFoldDB" id="A0A914BRN0"/>
<feature type="transmembrane region" description="Helical" evidence="9">
    <location>
        <begin position="159"/>
        <end position="179"/>
    </location>
</feature>
<dbReference type="GO" id="GO:0004930">
    <property type="term" value="F:G protein-coupled receptor activity"/>
    <property type="evidence" value="ECO:0007669"/>
    <property type="project" value="UniProtKB-KW"/>
</dbReference>
<name>A0A914BRN0_PATMI</name>
<evidence type="ECO:0000259" key="10">
    <source>
        <dbReference type="PROSITE" id="PS50262"/>
    </source>
</evidence>
<keyword evidence="6 9" id="KW-0472">Membrane</keyword>
<dbReference type="Pfam" id="PF00001">
    <property type="entry name" value="7tm_1"/>
    <property type="match status" value="1"/>
</dbReference>
<feature type="transmembrane region" description="Helical" evidence="9">
    <location>
        <begin position="299"/>
        <end position="319"/>
    </location>
</feature>
<evidence type="ECO:0000256" key="5">
    <source>
        <dbReference type="ARBA" id="ARBA00023040"/>
    </source>
</evidence>
<dbReference type="GO" id="GO:0005886">
    <property type="term" value="C:plasma membrane"/>
    <property type="evidence" value="ECO:0007669"/>
    <property type="project" value="UniProtKB-SubCell"/>
</dbReference>
<accession>A0A914BRN0</accession>
<dbReference type="CDD" id="cd00637">
    <property type="entry name" value="7tm_classA_rhodopsin-like"/>
    <property type="match status" value="1"/>
</dbReference>
<dbReference type="Gene3D" id="1.20.1070.10">
    <property type="entry name" value="Rhodopsin 7-helix transmembrane proteins"/>
    <property type="match status" value="1"/>
</dbReference>
<evidence type="ECO:0000256" key="6">
    <source>
        <dbReference type="ARBA" id="ARBA00023136"/>
    </source>
</evidence>
<feature type="transmembrane region" description="Helical" evidence="9">
    <location>
        <begin position="47"/>
        <end position="69"/>
    </location>
</feature>
<dbReference type="Proteomes" id="UP000887568">
    <property type="component" value="Unplaced"/>
</dbReference>
<feature type="transmembrane region" description="Helical" evidence="9">
    <location>
        <begin position="81"/>
        <end position="100"/>
    </location>
</feature>
<evidence type="ECO:0000256" key="2">
    <source>
        <dbReference type="ARBA" id="ARBA00022475"/>
    </source>
</evidence>
<evidence type="ECO:0000256" key="3">
    <source>
        <dbReference type="ARBA" id="ARBA00022692"/>
    </source>
</evidence>
<evidence type="ECO:0000256" key="4">
    <source>
        <dbReference type="ARBA" id="ARBA00022989"/>
    </source>
</evidence>
<keyword evidence="7" id="KW-0675">Receptor</keyword>
<evidence type="ECO:0000256" key="7">
    <source>
        <dbReference type="ARBA" id="ARBA00023170"/>
    </source>
</evidence>
<evidence type="ECO:0000313" key="12">
    <source>
        <dbReference type="Proteomes" id="UP000887568"/>
    </source>
</evidence>
<dbReference type="PANTHER" id="PTHR24249">
    <property type="entry name" value="HISTAMINE RECEPTOR-RELATED G-PROTEIN COUPLED RECEPTOR"/>
    <property type="match status" value="1"/>
</dbReference>
<dbReference type="GeneID" id="119746098"/>
<feature type="domain" description="G-protein coupled receptors family 1 profile" evidence="10">
    <location>
        <begin position="58"/>
        <end position="316"/>
    </location>
</feature>
<evidence type="ECO:0000256" key="9">
    <source>
        <dbReference type="SAM" id="Phobius"/>
    </source>
</evidence>
<keyword evidence="4 9" id="KW-1133">Transmembrane helix</keyword>
<feature type="transmembrane region" description="Helical" evidence="9">
    <location>
        <begin position="261"/>
        <end position="279"/>
    </location>
</feature>
<proteinExistence type="predicted"/>
<dbReference type="PRINTS" id="PR00237">
    <property type="entry name" value="GPCRRHODOPSN"/>
</dbReference>
<evidence type="ECO:0000256" key="8">
    <source>
        <dbReference type="ARBA" id="ARBA00023224"/>
    </source>
</evidence>